<accession>A0A2G5I098</accession>
<dbReference type="EMBL" id="CP134185">
    <property type="protein sequence ID" value="WPA97828.1"/>
    <property type="molecule type" value="Genomic_DNA"/>
</dbReference>
<dbReference type="GO" id="GO:0004497">
    <property type="term" value="F:monooxygenase activity"/>
    <property type="evidence" value="ECO:0007669"/>
    <property type="project" value="InterPro"/>
</dbReference>
<dbReference type="InterPro" id="IPR002401">
    <property type="entry name" value="Cyt_P450_E_grp-I"/>
</dbReference>
<keyword evidence="2" id="KW-0349">Heme</keyword>
<evidence type="ECO:0000256" key="1">
    <source>
        <dbReference type="ARBA" id="ARBA00010617"/>
    </source>
</evidence>
<keyword evidence="2" id="KW-0408">Iron</keyword>
<evidence type="ECO:0000313" key="4">
    <source>
        <dbReference type="EMBL" id="WPA97828.1"/>
    </source>
</evidence>
<reference evidence="3 5" key="1">
    <citation type="submission" date="2015-10" db="EMBL/GenBank/DDBJ databases">
        <title>The cercosporin biosynthetic gene cluster was horizontally transferred to several fungal lineages and shown to be expanded in Cercospora beticola based on microsynteny with recipient genomes.</title>
        <authorList>
            <person name="De Jonge R."/>
            <person name="Ebert M.K."/>
            <person name="Suttle J.C."/>
            <person name="Jurick Ii W.M."/>
            <person name="Secor G.A."/>
            <person name="Thomma B.P."/>
            <person name="Van De Peer Y."/>
            <person name="Bolton M.D."/>
        </authorList>
    </citation>
    <scope>NUCLEOTIDE SEQUENCE [LARGE SCALE GENOMIC DNA]</scope>
    <source>
        <strain evidence="3 5">09-40</strain>
    </source>
</reference>
<dbReference type="OrthoDB" id="1470350at2759"/>
<dbReference type="PANTHER" id="PTHR24305:SF166">
    <property type="entry name" value="CYTOCHROME P450 12A4, MITOCHONDRIAL-RELATED"/>
    <property type="match status" value="1"/>
</dbReference>
<dbReference type="InterPro" id="IPR001128">
    <property type="entry name" value="Cyt_P450"/>
</dbReference>
<comment type="similarity">
    <text evidence="1">Belongs to the cytochrome P450 family.</text>
</comment>
<reference evidence="4 6" key="2">
    <citation type="submission" date="2023-09" db="EMBL/GenBank/DDBJ databases">
        <title>Complete-Gapless Cercospora beticola genome.</title>
        <authorList>
            <person name="Wyatt N.A."/>
            <person name="Spanner R.E."/>
            <person name="Bolton M.D."/>
        </authorList>
    </citation>
    <scope>NUCLEOTIDE SEQUENCE [LARGE SCALE GENOMIC DNA]</scope>
    <source>
        <strain evidence="4">Cb09-40</strain>
    </source>
</reference>
<dbReference type="PRINTS" id="PR00463">
    <property type="entry name" value="EP450I"/>
</dbReference>
<dbReference type="Proteomes" id="UP000230605">
    <property type="component" value="Chromosome 2"/>
</dbReference>
<dbReference type="GO" id="GO:0005506">
    <property type="term" value="F:iron ion binding"/>
    <property type="evidence" value="ECO:0007669"/>
    <property type="project" value="InterPro"/>
</dbReference>
<organism evidence="3 5">
    <name type="scientific">Cercospora beticola</name>
    <name type="common">Sugarbeet leaf spot fungus</name>
    <dbReference type="NCBI Taxonomy" id="122368"/>
    <lineage>
        <taxon>Eukaryota</taxon>
        <taxon>Fungi</taxon>
        <taxon>Dikarya</taxon>
        <taxon>Ascomycota</taxon>
        <taxon>Pezizomycotina</taxon>
        <taxon>Dothideomycetes</taxon>
        <taxon>Dothideomycetidae</taxon>
        <taxon>Mycosphaerellales</taxon>
        <taxon>Mycosphaerellaceae</taxon>
        <taxon>Cercospora</taxon>
    </lineage>
</organism>
<dbReference type="AlphaFoldDB" id="A0A2G5I098"/>
<proteinExistence type="inferred from homology"/>
<protein>
    <submittedName>
        <fullName evidence="3">Cytochrome P450 90B1</fullName>
    </submittedName>
</protein>
<dbReference type="PRINTS" id="PR00385">
    <property type="entry name" value="P450"/>
</dbReference>
<feature type="binding site" description="axial binding residue" evidence="2">
    <location>
        <position position="493"/>
    </location>
    <ligand>
        <name>heme</name>
        <dbReference type="ChEBI" id="CHEBI:30413"/>
    </ligand>
    <ligandPart>
        <name>Fe</name>
        <dbReference type="ChEBI" id="CHEBI:18248"/>
    </ligandPart>
</feature>
<dbReference type="GO" id="GO:0020037">
    <property type="term" value="F:heme binding"/>
    <property type="evidence" value="ECO:0007669"/>
    <property type="project" value="InterPro"/>
</dbReference>
<dbReference type="EMBL" id="LKMD01000102">
    <property type="protein sequence ID" value="PIA98219.1"/>
    <property type="molecule type" value="Genomic_DNA"/>
</dbReference>
<dbReference type="SUPFAM" id="SSF48264">
    <property type="entry name" value="Cytochrome P450"/>
    <property type="match status" value="1"/>
</dbReference>
<dbReference type="Proteomes" id="UP001302367">
    <property type="component" value="Chromosome 2"/>
</dbReference>
<evidence type="ECO:0000256" key="2">
    <source>
        <dbReference type="PIRSR" id="PIRSR602401-1"/>
    </source>
</evidence>
<evidence type="ECO:0000313" key="3">
    <source>
        <dbReference type="EMBL" id="PIA98219.1"/>
    </source>
</evidence>
<sequence length="559" mass="62423">MDSTILPALNPTSALIIATILLALLYFSSHILTAENWAHNVPQAPQEPLYSRLLQEPSHDALRKWAETIPNSGLLLYRGLYNKPKILLTNTAAAQEVHQKRNQENGSGYKYEKESVVRKSLASLLGEGLVTAAGEEHKVQRKLLQPVFKLRNVKNQYPLFWSKTRELVAALQESASQDSSGKVELTGLVNRATLDIIGQAGFGLDFDCLANPNNELWEEYAAAFRGAGNGSQHTGLLWSTLARFLPRRVVEMLLSRRNEQTKKAVGAVRRRIGNVIARKKNDAERLTNARKDSVVIYDAKEQQSELLDANEEDVNNNNDIISQCIRSGITDFEMLLEQSLAILGAGHETIAQTLCVAIFELSKNKPLQDRLRAEIYDKLPWISQSREEQSPTESELDSIETLQLLNAVCNETLRMYPIIPSLVREAACDVELLGHRIPKGTVIMTILPIFNRNPALWDQDTSLFNPDRWLVSANGGAKKRSAFMTFGHGPSACIGEKMARSEMAILLAGLVAAFEVEFFGQGVDGKEKREELEFEWGVVYMIKGGLWMRLKPVGLECEN</sequence>
<dbReference type="GO" id="GO:0016705">
    <property type="term" value="F:oxidoreductase activity, acting on paired donors, with incorporation or reduction of molecular oxygen"/>
    <property type="evidence" value="ECO:0007669"/>
    <property type="project" value="InterPro"/>
</dbReference>
<dbReference type="Pfam" id="PF00067">
    <property type="entry name" value="p450"/>
    <property type="match status" value="1"/>
</dbReference>
<dbReference type="Gene3D" id="1.10.630.10">
    <property type="entry name" value="Cytochrome P450"/>
    <property type="match status" value="1"/>
</dbReference>
<dbReference type="InterPro" id="IPR036396">
    <property type="entry name" value="Cyt_P450_sf"/>
</dbReference>
<dbReference type="InterPro" id="IPR050121">
    <property type="entry name" value="Cytochrome_P450_monoxygenase"/>
</dbReference>
<keyword evidence="6" id="KW-1185">Reference proteome</keyword>
<evidence type="ECO:0000313" key="6">
    <source>
        <dbReference type="Proteomes" id="UP001302367"/>
    </source>
</evidence>
<comment type="cofactor">
    <cofactor evidence="2">
        <name>heme</name>
        <dbReference type="ChEBI" id="CHEBI:30413"/>
    </cofactor>
</comment>
<gene>
    <name evidence="3" type="ORF">CB0940_05295</name>
    <name evidence="4" type="ORF">RHO25_002439</name>
</gene>
<keyword evidence="2" id="KW-0479">Metal-binding</keyword>
<name>A0A2G5I098_CERBT</name>
<dbReference type="PANTHER" id="PTHR24305">
    <property type="entry name" value="CYTOCHROME P450"/>
    <property type="match status" value="1"/>
</dbReference>
<evidence type="ECO:0000313" key="5">
    <source>
        <dbReference type="Proteomes" id="UP000230605"/>
    </source>
</evidence>